<feature type="compositionally biased region" description="Acidic residues" evidence="1">
    <location>
        <begin position="1"/>
        <end position="24"/>
    </location>
</feature>
<proteinExistence type="predicted"/>
<accession>A0A151WK41</accession>
<evidence type="ECO:0000313" key="4">
    <source>
        <dbReference type="Proteomes" id="UP000075809"/>
    </source>
</evidence>
<dbReference type="Proteomes" id="UP000075809">
    <property type="component" value="Unassembled WGS sequence"/>
</dbReference>
<organism evidence="3 4">
    <name type="scientific">Mycetomoellerius zeteki</name>
    <dbReference type="NCBI Taxonomy" id="64791"/>
    <lineage>
        <taxon>Eukaryota</taxon>
        <taxon>Metazoa</taxon>
        <taxon>Ecdysozoa</taxon>
        <taxon>Arthropoda</taxon>
        <taxon>Hexapoda</taxon>
        <taxon>Insecta</taxon>
        <taxon>Pterygota</taxon>
        <taxon>Neoptera</taxon>
        <taxon>Endopterygota</taxon>
        <taxon>Hymenoptera</taxon>
        <taxon>Apocrita</taxon>
        <taxon>Aculeata</taxon>
        <taxon>Formicoidea</taxon>
        <taxon>Formicidae</taxon>
        <taxon>Myrmicinae</taxon>
        <taxon>Mycetomoellerius</taxon>
    </lineage>
</organism>
<dbReference type="InterPro" id="IPR058520">
    <property type="entry name" value="DUF8207"/>
</dbReference>
<reference evidence="3 4" key="1">
    <citation type="submission" date="2015-09" db="EMBL/GenBank/DDBJ databases">
        <title>Trachymyrmex zeteki WGS genome.</title>
        <authorList>
            <person name="Nygaard S."/>
            <person name="Hu H."/>
            <person name="Boomsma J."/>
            <person name="Zhang G."/>
        </authorList>
    </citation>
    <scope>NUCLEOTIDE SEQUENCE [LARGE SCALE GENOMIC DNA]</scope>
    <source>
        <strain evidence="3">Tzet28-1</strain>
        <tissue evidence="3">Whole body</tissue>
    </source>
</reference>
<sequence>MDDDEDISALSEDDSYSDQSEDQNEDTKSKIVYPEEVVALNELTKQCAIYYYYTTGGSSILCTSCMTRLTDIVHMYSIRKHVIKSHAVIDGKYCSECKSSCFLIFSCNMFHVRICAERDTVRYPVSSRDRDVAAPRADVARLCRNGNMPPRFAVGSIRFFVVFREALRASLGPLGQKYVKAVLREAQDKESGIDHVYGVYLHKDGLMWGNECFDVDDTDNIIIDGIRNVGTPGLYKLIFQRIPDDAL</sequence>
<dbReference type="AlphaFoldDB" id="A0A151WK41"/>
<evidence type="ECO:0000313" key="3">
    <source>
        <dbReference type="EMBL" id="KYQ48232.1"/>
    </source>
</evidence>
<dbReference type="Pfam" id="PF26634">
    <property type="entry name" value="DUF8207"/>
    <property type="match status" value="1"/>
</dbReference>
<gene>
    <name evidence="3" type="ORF">ALC60_12727</name>
</gene>
<name>A0A151WK41_9HYME</name>
<keyword evidence="4" id="KW-1185">Reference proteome</keyword>
<evidence type="ECO:0000256" key="1">
    <source>
        <dbReference type="SAM" id="MobiDB-lite"/>
    </source>
</evidence>
<dbReference type="EMBL" id="KQ983015">
    <property type="protein sequence ID" value="KYQ48232.1"/>
    <property type="molecule type" value="Genomic_DNA"/>
</dbReference>
<feature type="region of interest" description="Disordered" evidence="1">
    <location>
        <begin position="1"/>
        <end position="28"/>
    </location>
</feature>
<feature type="domain" description="DUF8207" evidence="2">
    <location>
        <begin position="193"/>
        <end position="245"/>
    </location>
</feature>
<evidence type="ECO:0000259" key="2">
    <source>
        <dbReference type="Pfam" id="PF26634"/>
    </source>
</evidence>
<protein>
    <recommendedName>
        <fullName evidence="2">DUF8207 domain-containing protein</fullName>
    </recommendedName>
</protein>